<accession>A0A7W3LLA8</accession>
<keyword evidence="2" id="KW-1185">Reference proteome</keyword>
<evidence type="ECO:0000313" key="2">
    <source>
        <dbReference type="Proteomes" id="UP000572680"/>
    </source>
</evidence>
<reference evidence="1 2" key="1">
    <citation type="submission" date="2020-08" db="EMBL/GenBank/DDBJ databases">
        <title>Genomic Encyclopedia of Type Strains, Phase IV (KMG-IV): sequencing the most valuable type-strain genomes for metagenomic binning, comparative biology and taxonomic classification.</title>
        <authorList>
            <person name="Goeker M."/>
        </authorList>
    </citation>
    <scope>NUCLEOTIDE SEQUENCE [LARGE SCALE GENOMIC DNA]</scope>
    <source>
        <strain evidence="1 2">DSM 44197</strain>
    </source>
</reference>
<keyword evidence="1" id="KW-0804">Transcription</keyword>
<organism evidence="1 2">
    <name type="scientific">Actinomadura namibiensis</name>
    <dbReference type="NCBI Taxonomy" id="182080"/>
    <lineage>
        <taxon>Bacteria</taxon>
        <taxon>Bacillati</taxon>
        <taxon>Actinomycetota</taxon>
        <taxon>Actinomycetes</taxon>
        <taxon>Streptosporangiales</taxon>
        <taxon>Thermomonosporaceae</taxon>
        <taxon>Actinomadura</taxon>
    </lineage>
</organism>
<dbReference type="AlphaFoldDB" id="A0A7W3LLA8"/>
<sequence length="94" mass="10181">MTDRPAPRFWYRCRSCGHSRASDWPDLPADLTGTACNSCGSEEITLYELATRGVLRLPRPLVPPVRRFVCCHCGGGGLDSLGATCLHCHGAGFC</sequence>
<dbReference type="Proteomes" id="UP000572680">
    <property type="component" value="Unassembled WGS sequence"/>
</dbReference>
<name>A0A7W3LLA8_ACTNM</name>
<evidence type="ECO:0000313" key="1">
    <source>
        <dbReference type="EMBL" id="MBA8950225.1"/>
    </source>
</evidence>
<proteinExistence type="predicted"/>
<protein>
    <submittedName>
        <fullName evidence="1">DNA-directed RNA polymerase subunit RPC12/RpoP</fullName>
    </submittedName>
</protein>
<dbReference type="EMBL" id="JACJIA010000002">
    <property type="protein sequence ID" value="MBA8950225.1"/>
    <property type="molecule type" value="Genomic_DNA"/>
</dbReference>
<dbReference type="GO" id="GO:0000428">
    <property type="term" value="C:DNA-directed RNA polymerase complex"/>
    <property type="evidence" value="ECO:0007669"/>
    <property type="project" value="UniProtKB-KW"/>
</dbReference>
<keyword evidence="1" id="KW-0240">DNA-directed RNA polymerase</keyword>
<comment type="caution">
    <text evidence="1">The sequence shown here is derived from an EMBL/GenBank/DDBJ whole genome shotgun (WGS) entry which is preliminary data.</text>
</comment>
<dbReference type="RefSeq" id="WP_182842680.1">
    <property type="nucleotide sequence ID" value="NZ_BAAALP010000035.1"/>
</dbReference>
<gene>
    <name evidence="1" type="ORF">HNR61_001838</name>
</gene>